<dbReference type="Gene3D" id="3.30.160.20">
    <property type="match status" value="1"/>
</dbReference>
<dbReference type="InterPro" id="IPR000352">
    <property type="entry name" value="Pep_chain_release_fac_I"/>
</dbReference>
<evidence type="ECO:0000256" key="2">
    <source>
        <dbReference type="SAM" id="MobiDB-lite"/>
    </source>
</evidence>
<feature type="compositionally biased region" description="Basic residues" evidence="2">
    <location>
        <begin position="516"/>
        <end position="533"/>
    </location>
</feature>
<keyword evidence="3" id="KW-0472">Membrane</keyword>
<dbReference type="InterPro" id="IPR040459">
    <property type="entry name" value="MJ1316"/>
</dbReference>
<dbReference type="AlphaFoldDB" id="A0ABD3NTQ6"/>
<evidence type="ECO:0000259" key="4">
    <source>
        <dbReference type="Pfam" id="PF00472"/>
    </source>
</evidence>
<dbReference type="Proteomes" id="UP001516023">
    <property type="component" value="Unassembled WGS sequence"/>
</dbReference>
<protein>
    <recommendedName>
        <fullName evidence="8">Prokaryotic-type class I peptide chain release factors domain-containing protein</fullName>
    </recommendedName>
</protein>
<accession>A0ABD3NTQ6</accession>
<feature type="non-terminal residue" evidence="6">
    <location>
        <position position="1"/>
    </location>
</feature>
<keyword evidence="3" id="KW-0812">Transmembrane</keyword>
<feature type="region of interest" description="Disordered" evidence="2">
    <location>
        <begin position="516"/>
        <end position="553"/>
    </location>
</feature>
<dbReference type="Pfam" id="PF04457">
    <property type="entry name" value="MJ1316"/>
    <property type="match status" value="1"/>
</dbReference>
<evidence type="ECO:0000259" key="5">
    <source>
        <dbReference type="Pfam" id="PF04457"/>
    </source>
</evidence>
<dbReference type="SUPFAM" id="SSF75620">
    <property type="entry name" value="Release factor"/>
    <property type="match status" value="1"/>
</dbReference>
<dbReference type="EMBL" id="JABMIG020000418">
    <property type="protein sequence ID" value="KAL3778818.1"/>
    <property type="molecule type" value="Genomic_DNA"/>
</dbReference>
<reference evidence="6 7" key="1">
    <citation type="journal article" date="2020" name="G3 (Bethesda)">
        <title>Improved Reference Genome for Cyclotella cryptica CCMP332, a Model for Cell Wall Morphogenesis, Salinity Adaptation, and Lipid Production in Diatoms (Bacillariophyta).</title>
        <authorList>
            <person name="Roberts W.R."/>
            <person name="Downey K.M."/>
            <person name="Ruck E.C."/>
            <person name="Traller J.C."/>
            <person name="Alverson A.J."/>
        </authorList>
    </citation>
    <scope>NUCLEOTIDE SEQUENCE [LARGE SCALE GENOMIC DNA]</scope>
    <source>
        <strain evidence="6 7">CCMP332</strain>
    </source>
</reference>
<keyword evidence="7" id="KW-1185">Reference proteome</keyword>
<feature type="domain" description="MJ1316 RNA cyclic group end recognition" evidence="5">
    <location>
        <begin position="182"/>
        <end position="255"/>
    </location>
</feature>
<dbReference type="InterPro" id="IPR042653">
    <property type="entry name" value="Leng9"/>
</dbReference>
<evidence type="ECO:0000313" key="6">
    <source>
        <dbReference type="EMBL" id="KAL3778818.1"/>
    </source>
</evidence>
<dbReference type="PANTHER" id="PTHR46729">
    <property type="entry name" value="LEUKOCYTE RECEPTOR CLUSTER MEMBER 9"/>
    <property type="match status" value="1"/>
</dbReference>
<evidence type="ECO:0008006" key="8">
    <source>
        <dbReference type="Google" id="ProtNLM"/>
    </source>
</evidence>
<comment type="similarity">
    <text evidence="1">Belongs to the prokaryotic/mitochondrial release factor family.</text>
</comment>
<sequence length="553" mass="63302">PQSNNLRSTQHLPPHDPFTWICNIPTAATMRRGFNHRILTIAYKRKSFAAFIMSCFISISSTFRLTRAFRTLPWSSLSSFIKVPQTKQMVHFMTNDAYPSTKEETLTMDNIYREWTIQDDKLLYDNRHLSTVKLASLLGRGLHGVDARRKKLTNVDSTAYLRLFAGASAPSADDEEKSTKLTPVKEILRRIQWDPTLDSSQFSIIHYDRLYDTLCETNFDASNDSISGKERRFVFALPEHRIQAVKYRERVVWDREKRIDCVFGSMNGRGETIDRVIETYDEWKREGEEREERNRRRYSEILEEMTIILGEERVDQLKGLLSNLIEKNGEVIAARENVKSVIGLYYESTEDLDAAGNSGDGADACVSDDHESDEPSTVQIVDFLYLLSELVALLPNEQSRETTLVEVEAVVKRLSNSSDSSAAKAKSRDMASLPELRDEDLEEKFVRGSGAGGQKINKTSNKVILLHIPTQLRVECQDTRSLQQNRKIARKRLQLKLDDLINGDFSRTNQKALKVVAKKSKNKARNKRRQLKKKSSDNFSEDSDATTDATEYY</sequence>
<dbReference type="PANTHER" id="PTHR46729:SF1">
    <property type="entry name" value="LEUKOCYTE RECEPTOR CLUSTER MEMBER 9"/>
    <property type="match status" value="1"/>
</dbReference>
<name>A0ABD3NTQ6_9STRA</name>
<evidence type="ECO:0000256" key="3">
    <source>
        <dbReference type="SAM" id="Phobius"/>
    </source>
</evidence>
<gene>
    <name evidence="6" type="ORF">HJC23_009851</name>
</gene>
<dbReference type="Pfam" id="PF00472">
    <property type="entry name" value="RF-1"/>
    <property type="match status" value="1"/>
</dbReference>
<evidence type="ECO:0000256" key="1">
    <source>
        <dbReference type="ARBA" id="ARBA00010835"/>
    </source>
</evidence>
<feature type="domain" description="Prokaryotic-type class I peptide chain release factors" evidence="4">
    <location>
        <begin position="435"/>
        <end position="534"/>
    </location>
</feature>
<feature type="transmembrane region" description="Helical" evidence="3">
    <location>
        <begin position="47"/>
        <end position="66"/>
    </location>
</feature>
<organism evidence="6 7">
    <name type="scientific">Cyclotella cryptica</name>
    <dbReference type="NCBI Taxonomy" id="29204"/>
    <lineage>
        <taxon>Eukaryota</taxon>
        <taxon>Sar</taxon>
        <taxon>Stramenopiles</taxon>
        <taxon>Ochrophyta</taxon>
        <taxon>Bacillariophyta</taxon>
        <taxon>Coscinodiscophyceae</taxon>
        <taxon>Thalassiosirophycidae</taxon>
        <taxon>Stephanodiscales</taxon>
        <taxon>Stephanodiscaceae</taxon>
        <taxon>Cyclotella</taxon>
    </lineage>
</organism>
<evidence type="ECO:0000313" key="7">
    <source>
        <dbReference type="Proteomes" id="UP001516023"/>
    </source>
</evidence>
<keyword evidence="3" id="KW-1133">Transmembrane helix</keyword>
<dbReference type="InterPro" id="IPR045853">
    <property type="entry name" value="Pep_chain_release_fac_I_sf"/>
</dbReference>
<proteinExistence type="inferred from homology"/>
<comment type="caution">
    <text evidence="6">The sequence shown here is derived from an EMBL/GenBank/DDBJ whole genome shotgun (WGS) entry which is preliminary data.</text>
</comment>